<accession>A0A928VVT5</accession>
<protein>
    <submittedName>
        <fullName evidence="1">Uncharacterized protein</fullName>
    </submittedName>
</protein>
<keyword evidence="2" id="KW-1185">Reference proteome</keyword>
<proteinExistence type="predicted"/>
<gene>
    <name evidence="1" type="ORF">IQ235_06505</name>
</gene>
<evidence type="ECO:0000313" key="1">
    <source>
        <dbReference type="EMBL" id="MBE9040439.1"/>
    </source>
</evidence>
<reference evidence="1" key="1">
    <citation type="submission" date="2020-10" db="EMBL/GenBank/DDBJ databases">
        <authorList>
            <person name="Castelo-Branco R."/>
            <person name="Eusebio N."/>
            <person name="Adriana R."/>
            <person name="Vieira A."/>
            <person name="Brugerolle De Fraissinette N."/>
            <person name="Rezende De Castro R."/>
            <person name="Schneider M.P."/>
            <person name="Vasconcelos V."/>
            <person name="Leao P.N."/>
        </authorList>
    </citation>
    <scope>NUCLEOTIDE SEQUENCE</scope>
    <source>
        <strain evidence="1">LEGE 11467</strain>
    </source>
</reference>
<dbReference type="Proteomes" id="UP000621799">
    <property type="component" value="Unassembled WGS sequence"/>
</dbReference>
<sequence>MTGGLNLKFRVPTRASPQWKYCFDRGNTFADRARQLLVSYLIAKKLGESRVDRAPIV</sequence>
<organism evidence="1 2">
    <name type="scientific">Zarconia navalis LEGE 11467</name>
    <dbReference type="NCBI Taxonomy" id="1828826"/>
    <lineage>
        <taxon>Bacteria</taxon>
        <taxon>Bacillati</taxon>
        <taxon>Cyanobacteriota</taxon>
        <taxon>Cyanophyceae</taxon>
        <taxon>Oscillatoriophycideae</taxon>
        <taxon>Oscillatoriales</taxon>
        <taxon>Oscillatoriales incertae sedis</taxon>
        <taxon>Zarconia</taxon>
        <taxon>Zarconia navalis</taxon>
    </lineage>
</organism>
<evidence type="ECO:0000313" key="2">
    <source>
        <dbReference type="Proteomes" id="UP000621799"/>
    </source>
</evidence>
<comment type="caution">
    <text evidence="1">The sequence shown here is derived from an EMBL/GenBank/DDBJ whole genome shotgun (WGS) entry which is preliminary data.</text>
</comment>
<dbReference type="RefSeq" id="WP_264320685.1">
    <property type="nucleotide sequence ID" value="NZ_JADEXN010000084.1"/>
</dbReference>
<dbReference type="EMBL" id="JADEXN010000084">
    <property type="protein sequence ID" value="MBE9040439.1"/>
    <property type="molecule type" value="Genomic_DNA"/>
</dbReference>
<name>A0A928VVT5_9CYAN</name>
<dbReference type="AlphaFoldDB" id="A0A928VVT5"/>